<keyword evidence="1" id="KW-0472">Membrane</keyword>
<proteinExistence type="predicted"/>
<reference evidence="3" key="1">
    <citation type="journal article" date="2018" name="Front. Microbiol.">
        <title>Genome-Based Analysis Reveals the Taxonomy and Diversity of the Family Idiomarinaceae.</title>
        <authorList>
            <person name="Liu Y."/>
            <person name="Lai Q."/>
            <person name="Shao Z."/>
        </authorList>
    </citation>
    <scope>NUCLEOTIDE SEQUENCE [LARGE SCALE GENOMIC DNA]</scope>
    <source>
        <strain evidence="3">SN-14</strain>
    </source>
</reference>
<protein>
    <submittedName>
        <fullName evidence="2">Uncharacterized protein</fullName>
    </submittedName>
</protein>
<dbReference type="AlphaFoldDB" id="A0AA94ECL6"/>
<comment type="caution">
    <text evidence="2">The sequence shown here is derived from an EMBL/GenBank/DDBJ whole genome shotgun (WGS) entry which is preliminary data.</text>
</comment>
<organism evidence="2 3">
    <name type="scientific">Idiomarina aquatica</name>
    <dbReference type="NCBI Taxonomy" id="1327752"/>
    <lineage>
        <taxon>Bacteria</taxon>
        <taxon>Pseudomonadati</taxon>
        <taxon>Pseudomonadota</taxon>
        <taxon>Gammaproteobacteria</taxon>
        <taxon>Alteromonadales</taxon>
        <taxon>Idiomarinaceae</taxon>
        <taxon>Idiomarina</taxon>
    </lineage>
</organism>
<dbReference type="EMBL" id="PIPS01000006">
    <property type="protein sequence ID" value="RUO39685.1"/>
    <property type="molecule type" value="Genomic_DNA"/>
</dbReference>
<sequence>MTTTNSDHVEFYRDSRRPQGWGGFFLAIWMAIYIGGVVPLWIIAIGALTTMALVAAIIIRFRPKQLAARWADNQLLEKRFILPPKHHSLPQPPKLVRYEEDLSALQFTDQGRLYEIAVIHDQELEQQLQGSDIPVIDRRDR</sequence>
<keyword evidence="1" id="KW-1133">Transmembrane helix</keyword>
<name>A0AA94ECL6_9GAMM</name>
<evidence type="ECO:0000256" key="1">
    <source>
        <dbReference type="SAM" id="Phobius"/>
    </source>
</evidence>
<dbReference type="Proteomes" id="UP000286680">
    <property type="component" value="Unassembled WGS sequence"/>
</dbReference>
<keyword evidence="1" id="KW-0812">Transmembrane</keyword>
<keyword evidence="3" id="KW-1185">Reference proteome</keyword>
<gene>
    <name evidence="2" type="ORF">CWE23_13455</name>
</gene>
<evidence type="ECO:0000313" key="3">
    <source>
        <dbReference type="Proteomes" id="UP000286680"/>
    </source>
</evidence>
<dbReference type="RefSeq" id="WP_105307002.1">
    <property type="nucleotide sequence ID" value="NZ_PIPS01000006.1"/>
</dbReference>
<feature type="transmembrane region" description="Helical" evidence="1">
    <location>
        <begin position="26"/>
        <end position="59"/>
    </location>
</feature>
<accession>A0AA94ECL6</accession>
<evidence type="ECO:0000313" key="2">
    <source>
        <dbReference type="EMBL" id="RUO39685.1"/>
    </source>
</evidence>